<protein>
    <submittedName>
        <fullName evidence="5">GntR family transcriptional regulator</fullName>
    </submittedName>
</protein>
<dbReference type="SMART" id="SM00345">
    <property type="entry name" value="HTH_GNTR"/>
    <property type="match status" value="1"/>
</dbReference>
<organism evidence="5 6">
    <name type="scientific">Anaerosphaera multitolerans</name>
    <dbReference type="NCBI Taxonomy" id="2487351"/>
    <lineage>
        <taxon>Bacteria</taxon>
        <taxon>Bacillati</taxon>
        <taxon>Bacillota</taxon>
        <taxon>Tissierellia</taxon>
        <taxon>Tissierellales</taxon>
        <taxon>Peptoniphilaceae</taxon>
        <taxon>Anaerosphaera</taxon>
    </lineage>
</organism>
<dbReference type="AlphaFoldDB" id="A0A437S5M6"/>
<proteinExistence type="predicted"/>
<dbReference type="OrthoDB" id="9801546at2"/>
<keyword evidence="1" id="KW-0805">Transcription regulation</keyword>
<dbReference type="GO" id="GO:0003677">
    <property type="term" value="F:DNA binding"/>
    <property type="evidence" value="ECO:0007669"/>
    <property type="project" value="UniProtKB-KW"/>
</dbReference>
<evidence type="ECO:0000256" key="1">
    <source>
        <dbReference type="ARBA" id="ARBA00023015"/>
    </source>
</evidence>
<dbReference type="CDD" id="cd07377">
    <property type="entry name" value="WHTH_GntR"/>
    <property type="match status" value="1"/>
</dbReference>
<comment type="caution">
    <text evidence="5">The sequence shown here is derived from an EMBL/GenBank/DDBJ whole genome shotgun (WGS) entry which is preliminary data.</text>
</comment>
<keyword evidence="3" id="KW-0804">Transcription</keyword>
<keyword evidence="6" id="KW-1185">Reference proteome</keyword>
<gene>
    <name evidence="5" type="ORF">EF514_07855</name>
</gene>
<dbReference type="InterPro" id="IPR000524">
    <property type="entry name" value="Tscrpt_reg_HTH_GntR"/>
</dbReference>
<dbReference type="PROSITE" id="PS50949">
    <property type="entry name" value="HTH_GNTR"/>
    <property type="match status" value="1"/>
</dbReference>
<dbReference type="Gene3D" id="1.10.10.10">
    <property type="entry name" value="Winged helix-like DNA-binding domain superfamily/Winged helix DNA-binding domain"/>
    <property type="match status" value="1"/>
</dbReference>
<dbReference type="EMBL" id="RLIH01000011">
    <property type="protein sequence ID" value="RVU54352.1"/>
    <property type="molecule type" value="Genomic_DNA"/>
</dbReference>
<dbReference type="Pfam" id="PF00392">
    <property type="entry name" value="GntR"/>
    <property type="match status" value="1"/>
</dbReference>
<reference evidence="5 6" key="1">
    <citation type="submission" date="2018-11" db="EMBL/GenBank/DDBJ databases">
        <title>Genome sequencing and assembly of Anaerosphaera sp. nov., GS7-6-2.</title>
        <authorList>
            <person name="Rettenmaier R."/>
            <person name="Liebl W."/>
            <person name="Zverlov V."/>
        </authorList>
    </citation>
    <scope>NUCLEOTIDE SEQUENCE [LARGE SCALE GENOMIC DNA]</scope>
    <source>
        <strain evidence="5 6">GS7-6-2</strain>
    </source>
</reference>
<dbReference type="InterPro" id="IPR036390">
    <property type="entry name" value="WH_DNA-bd_sf"/>
</dbReference>
<dbReference type="PANTHER" id="PTHR38445:SF7">
    <property type="entry name" value="GNTR-FAMILY TRANSCRIPTIONAL REGULATOR"/>
    <property type="match status" value="1"/>
</dbReference>
<evidence type="ECO:0000256" key="2">
    <source>
        <dbReference type="ARBA" id="ARBA00023125"/>
    </source>
</evidence>
<accession>A0A437S5M6</accession>
<evidence type="ECO:0000259" key="4">
    <source>
        <dbReference type="PROSITE" id="PS50949"/>
    </source>
</evidence>
<keyword evidence="2" id="KW-0238">DNA-binding</keyword>
<dbReference type="InterPro" id="IPR036388">
    <property type="entry name" value="WH-like_DNA-bd_sf"/>
</dbReference>
<dbReference type="PANTHER" id="PTHR38445">
    <property type="entry name" value="HTH-TYPE TRANSCRIPTIONAL REPRESSOR YTRA"/>
    <property type="match status" value="1"/>
</dbReference>
<evidence type="ECO:0000313" key="5">
    <source>
        <dbReference type="EMBL" id="RVU54352.1"/>
    </source>
</evidence>
<dbReference type="RefSeq" id="WP_127724884.1">
    <property type="nucleotide sequence ID" value="NZ_RLIH01000011.1"/>
</dbReference>
<dbReference type="Proteomes" id="UP000288812">
    <property type="component" value="Unassembled WGS sequence"/>
</dbReference>
<feature type="domain" description="HTH gntR-type" evidence="4">
    <location>
        <begin position="11"/>
        <end position="79"/>
    </location>
</feature>
<evidence type="ECO:0000313" key="6">
    <source>
        <dbReference type="Proteomes" id="UP000288812"/>
    </source>
</evidence>
<sequence length="124" mass="13688">MNIIISNSSEVPIYEQIKNQIKNMIMSGELKSGDALPGMRSLAKDLKISVITTKRAYNDLEAEGFIYTAQGKGSFVSTMNSEMIKEEILKKIEGKLNEAVDLSLSAGISLEELIDILSLIYRGE</sequence>
<dbReference type="SUPFAM" id="SSF46785">
    <property type="entry name" value="Winged helix' DNA-binding domain"/>
    <property type="match status" value="1"/>
</dbReference>
<name>A0A437S5M6_9FIRM</name>
<evidence type="ECO:0000256" key="3">
    <source>
        <dbReference type="ARBA" id="ARBA00023163"/>
    </source>
</evidence>
<dbReference type="GO" id="GO:0003700">
    <property type="term" value="F:DNA-binding transcription factor activity"/>
    <property type="evidence" value="ECO:0007669"/>
    <property type="project" value="InterPro"/>
</dbReference>